<sequence>MELKTVFKEKDGLLELIKQKNGLMHEIRSVIGAIAEIPTLDALSLTHHKGCSKRVPCSHTAWIKLPPEESKIRLTLCQLARELNTHINNARWLIDQCVVMIEAEDEKKEIETIFNIARVSLAYGRDTIVKIEEIWANRPDSMEKLSE</sequence>
<evidence type="ECO:0000313" key="2">
    <source>
        <dbReference type="Proteomes" id="UP000033869"/>
    </source>
</evidence>
<gene>
    <name evidence="1" type="ORF">UU65_C0002G0280</name>
</gene>
<dbReference type="Proteomes" id="UP000033869">
    <property type="component" value="Unassembled WGS sequence"/>
</dbReference>
<proteinExistence type="predicted"/>
<protein>
    <submittedName>
        <fullName evidence="1">Uncharacterized protein</fullName>
    </submittedName>
</protein>
<dbReference type="EMBL" id="LCBL01000002">
    <property type="protein sequence ID" value="KKS09502.1"/>
    <property type="molecule type" value="Genomic_DNA"/>
</dbReference>
<comment type="caution">
    <text evidence="1">The sequence shown here is derived from an EMBL/GenBank/DDBJ whole genome shotgun (WGS) entry which is preliminary data.</text>
</comment>
<accession>A0A0G0WBQ0</accession>
<name>A0A0G0WBQ0_UNCC2</name>
<dbReference type="AlphaFoldDB" id="A0A0G0WBQ0"/>
<reference evidence="1 2" key="1">
    <citation type="journal article" date="2015" name="Nature">
        <title>rRNA introns, odd ribosomes, and small enigmatic genomes across a large radiation of phyla.</title>
        <authorList>
            <person name="Brown C.T."/>
            <person name="Hug L.A."/>
            <person name="Thomas B.C."/>
            <person name="Sharon I."/>
            <person name="Castelle C.J."/>
            <person name="Singh A."/>
            <person name="Wilkins M.J."/>
            <person name="Williams K.H."/>
            <person name="Banfield J.F."/>
        </authorList>
    </citation>
    <scope>NUCLEOTIDE SEQUENCE [LARGE SCALE GENOMIC DNA]</scope>
</reference>
<organism evidence="1 2">
    <name type="scientific">candidate division CPR2 bacterium GW2011_GWC1_41_48</name>
    <dbReference type="NCBI Taxonomy" id="1618344"/>
    <lineage>
        <taxon>Bacteria</taxon>
        <taxon>Bacteria division CPR2</taxon>
    </lineage>
</organism>
<evidence type="ECO:0000313" key="1">
    <source>
        <dbReference type="EMBL" id="KKS09502.1"/>
    </source>
</evidence>